<organism evidence="4 5">
    <name type="scientific">Amycolatopsis acidicola</name>
    <dbReference type="NCBI Taxonomy" id="2596893"/>
    <lineage>
        <taxon>Bacteria</taxon>
        <taxon>Bacillati</taxon>
        <taxon>Actinomycetota</taxon>
        <taxon>Actinomycetes</taxon>
        <taxon>Pseudonocardiales</taxon>
        <taxon>Pseudonocardiaceae</taxon>
        <taxon>Amycolatopsis</taxon>
    </lineage>
</organism>
<dbReference type="Pfam" id="PF00106">
    <property type="entry name" value="adh_short"/>
    <property type="match status" value="1"/>
</dbReference>
<sequence length="306" mass="31522">MLDFTGRVAIVTGAGHGLGRQYALDLGRRGARVVVDDVATAVDGTAGGENPADAVAAEIRAAGGEAVAEHSSVADPAGGEAIVDRALTEFGRLDILVNNAGIARTNEFGGVRYDDVLASLRVHLLGAFHLLLPAWKRFQAQGEGVVVNTTSAVGMFGQRRSSVYAAGKMGVVGLTRVLASEGAEHGIRVNAIAPVARSRMAGEVYGRLDPKLDPAFVSAVVLALAHPSSTVTGEVVSAGGGRMSRLFSAAAPGFFTPGLDDETAAAHLGEVCAEESVAAVPGCAMDEIDLIRACYPDLADYRMAPR</sequence>
<dbReference type="OrthoDB" id="9808187at2"/>
<evidence type="ECO:0000313" key="4">
    <source>
        <dbReference type="EMBL" id="KAA9157632.1"/>
    </source>
</evidence>
<dbReference type="PRINTS" id="PR00081">
    <property type="entry name" value="GDHRDH"/>
</dbReference>
<reference evidence="4" key="1">
    <citation type="submission" date="2019-09" db="EMBL/GenBank/DDBJ databases">
        <authorList>
            <person name="Teo W.F.A."/>
            <person name="Duangmal K."/>
        </authorList>
    </citation>
    <scope>NUCLEOTIDE SEQUENCE [LARGE SCALE GENOMIC DNA]</scope>
    <source>
        <strain evidence="4">K81G1</strain>
    </source>
</reference>
<evidence type="ECO:0000256" key="2">
    <source>
        <dbReference type="ARBA" id="ARBA00023002"/>
    </source>
</evidence>
<dbReference type="InterPro" id="IPR051687">
    <property type="entry name" value="Peroxisomal_Beta-Oxidation"/>
</dbReference>
<dbReference type="PRINTS" id="PR00080">
    <property type="entry name" value="SDRFAMILY"/>
</dbReference>
<keyword evidence="2" id="KW-0560">Oxidoreductase</keyword>
<gene>
    <name evidence="4" type="ORF">FPZ12_024900</name>
</gene>
<dbReference type="AlphaFoldDB" id="A0A5N0V135"/>
<dbReference type="RefSeq" id="WP_144761380.1">
    <property type="nucleotide sequence ID" value="NZ_VMNW02000040.1"/>
</dbReference>
<dbReference type="InterPro" id="IPR002347">
    <property type="entry name" value="SDR_fam"/>
</dbReference>
<dbReference type="PROSITE" id="PS00061">
    <property type="entry name" value="ADH_SHORT"/>
    <property type="match status" value="1"/>
</dbReference>
<dbReference type="Gene3D" id="3.40.50.720">
    <property type="entry name" value="NAD(P)-binding Rossmann-like Domain"/>
    <property type="match status" value="1"/>
</dbReference>
<dbReference type="SUPFAM" id="SSF51735">
    <property type="entry name" value="NAD(P)-binding Rossmann-fold domains"/>
    <property type="match status" value="1"/>
</dbReference>
<evidence type="ECO:0000256" key="3">
    <source>
        <dbReference type="RuleBase" id="RU000363"/>
    </source>
</evidence>
<dbReference type="GO" id="GO:0016491">
    <property type="term" value="F:oxidoreductase activity"/>
    <property type="evidence" value="ECO:0007669"/>
    <property type="project" value="UniProtKB-KW"/>
</dbReference>
<keyword evidence="5" id="KW-1185">Reference proteome</keyword>
<dbReference type="InterPro" id="IPR020904">
    <property type="entry name" value="Sc_DH/Rdtase_CS"/>
</dbReference>
<dbReference type="InterPro" id="IPR036291">
    <property type="entry name" value="NAD(P)-bd_dom_sf"/>
</dbReference>
<dbReference type="PANTHER" id="PTHR45024">
    <property type="entry name" value="DEHYDROGENASES, SHORT CHAIN"/>
    <property type="match status" value="1"/>
</dbReference>
<name>A0A5N0V135_9PSEU</name>
<evidence type="ECO:0000256" key="1">
    <source>
        <dbReference type="ARBA" id="ARBA00006484"/>
    </source>
</evidence>
<dbReference type="Proteomes" id="UP000319769">
    <property type="component" value="Unassembled WGS sequence"/>
</dbReference>
<evidence type="ECO:0000313" key="5">
    <source>
        <dbReference type="Proteomes" id="UP000319769"/>
    </source>
</evidence>
<dbReference type="PANTHER" id="PTHR45024:SF2">
    <property type="entry name" value="SCP2 DOMAIN-CONTAINING PROTEIN"/>
    <property type="match status" value="1"/>
</dbReference>
<proteinExistence type="inferred from homology"/>
<comment type="similarity">
    <text evidence="1 3">Belongs to the short-chain dehydrogenases/reductases (SDR) family.</text>
</comment>
<accession>A0A5N0V135</accession>
<comment type="caution">
    <text evidence="4">The sequence shown here is derived from an EMBL/GenBank/DDBJ whole genome shotgun (WGS) entry which is preliminary data.</text>
</comment>
<protein>
    <submittedName>
        <fullName evidence="4">SDR family NAD(P)-dependent oxidoreductase</fullName>
    </submittedName>
</protein>
<dbReference type="EMBL" id="VMNW02000040">
    <property type="protein sequence ID" value="KAA9157632.1"/>
    <property type="molecule type" value="Genomic_DNA"/>
</dbReference>